<dbReference type="PANTHER" id="PTHR43553">
    <property type="entry name" value="HEAVY METAL TRANSPORTER"/>
    <property type="match status" value="1"/>
</dbReference>
<keyword evidence="7" id="KW-1185">Reference proteome</keyword>
<comment type="similarity">
    <text evidence="1">Belongs to the ABC transporter superfamily.</text>
</comment>
<feature type="domain" description="ABC transporter" evidence="5">
    <location>
        <begin position="2"/>
        <end position="240"/>
    </location>
</feature>
<dbReference type="EMBL" id="BAABLV010000012">
    <property type="protein sequence ID" value="GAA4892645.1"/>
    <property type="molecule type" value="Genomic_DNA"/>
</dbReference>
<keyword evidence="4 6" id="KW-0067">ATP-binding</keyword>
<sequence length="525" mass="55743">MIRFEDITFRYASSDTLRLTSVSFEIEEGELCLVVGPTGSGKSTLLGCINNLVPRFTGGVRTGRVFIDGVDTTLLQPRELATTIGYVGQDPLAGFVTDTVEEELAYSMEQLGFAPAEMRRRVEETLDLLGIAELRARDLRTLSGGQQQRVAIGSVLASSPKVLVLDEPTSALDPIAAEEVLALVSRLVRDLGTTVVIAEHRMERVIEFADSVLLVGDDVLHGDTRSLLASSPIKPPLVELGLRMGWQPLPLTIREGRRLAAPQRRAWAGATPALRAPEPPSEPSLSARDVIVRYGAKVAVGGVDLTLHRGEVVALMGRNGCGKSSLMWAMHGAGRRDGGTVTVHDAGNPAEAGVALVPQTPSDLLYLTSVAAECAQSDRASGLPEGSTLALLRRLVPGIEPEAHPRDLSEGQKLAVVLAVELAGNPPVVLLDEPTRGLDYAAKQALSEIVAGMAAEGRSVLIATHDVEMVAQTCERVIVMAEGELVSDGPVREILSSSALLATQVAKVANPTPVLTVEEFIDAAR</sequence>
<evidence type="ECO:0000256" key="4">
    <source>
        <dbReference type="ARBA" id="ARBA00022840"/>
    </source>
</evidence>
<dbReference type="SUPFAM" id="SSF52540">
    <property type="entry name" value="P-loop containing nucleoside triphosphate hydrolases"/>
    <property type="match status" value="2"/>
</dbReference>
<comment type="caution">
    <text evidence="6">The sequence shown here is derived from an EMBL/GenBank/DDBJ whole genome shotgun (WGS) entry which is preliminary data.</text>
</comment>
<feature type="domain" description="ABC transporter" evidence="5">
    <location>
        <begin position="285"/>
        <end position="507"/>
    </location>
</feature>
<dbReference type="Gene3D" id="3.40.50.300">
    <property type="entry name" value="P-loop containing nucleotide triphosphate hydrolases"/>
    <property type="match status" value="2"/>
</dbReference>
<organism evidence="6 7">
    <name type="scientific">Tessaracoccus lubricantis</name>
    <dbReference type="NCBI Taxonomy" id="545543"/>
    <lineage>
        <taxon>Bacteria</taxon>
        <taxon>Bacillati</taxon>
        <taxon>Actinomycetota</taxon>
        <taxon>Actinomycetes</taxon>
        <taxon>Propionibacteriales</taxon>
        <taxon>Propionibacteriaceae</taxon>
        <taxon>Tessaracoccus</taxon>
    </lineage>
</organism>
<dbReference type="RefSeq" id="WP_345579114.1">
    <property type="nucleotide sequence ID" value="NZ_BAABLV010000012.1"/>
</dbReference>
<dbReference type="PROSITE" id="PS50893">
    <property type="entry name" value="ABC_TRANSPORTER_2"/>
    <property type="match status" value="2"/>
</dbReference>
<evidence type="ECO:0000256" key="2">
    <source>
        <dbReference type="ARBA" id="ARBA00022448"/>
    </source>
</evidence>
<protein>
    <submittedName>
        <fullName evidence="6">ABC transporter ATP-binding protein</fullName>
    </submittedName>
</protein>
<dbReference type="InterPro" id="IPR027417">
    <property type="entry name" value="P-loop_NTPase"/>
</dbReference>
<dbReference type="InterPro" id="IPR003439">
    <property type="entry name" value="ABC_transporter-like_ATP-bd"/>
</dbReference>
<name>A0ABP9F5U0_9ACTN</name>
<gene>
    <name evidence="6" type="ORF">GCM10025789_07180</name>
</gene>
<evidence type="ECO:0000256" key="1">
    <source>
        <dbReference type="ARBA" id="ARBA00005417"/>
    </source>
</evidence>
<dbReference type="InterPro" id="IPR015856">
    <property type="entry name" value="ABC_transpr_CbiO/EcfA_su"/>
</dbReference>
<evidence type="ECO:0000313" key="6">
    <source>
        <dbReference type="EMBL" id="GAA4892645.1"/>
    </source>
</evidence>
<evidence type="ECO:0000256" key="3">
    <source>
        <dbReference type="ARBA" id="ARBA00022741"/>
    </source>
</evidence>
<dbReference type="InterPro" id="IPR003593">
    <property type="entry name" value="AAA+_ATPase"/>
</dbReference>
<dbReference type="Proteomes" id="UP001501521">
    <property type="component" value="Unassembled WGS sequence"/>
</dbReference>
<reference evidence="7" key="1">
    <citation type="journal article" date="2019" name="Int. J. Syst. Evol. Microbiol.">
        <title>The Global Catalogue of Microorganisms (GCM) 10K type strain sequencing project: providing services to taxonomists for standard genome sequencing and annotation.</title>
        <authorList>
            <consortium name="The Broad Institute Genomics Platform"/>
            <consortium name="The Broad Institute Genome Sequencing Center for Infectious Disease"/>
            <person name="Wu L."/>
            <person name="Ma J."/>
        </authorList>
    </citation>
    <scope>NUCLEOTIDE SEQUENCE [LARGE SCALE GENOMIC DNA]</scope>
    <source>
        <strain evidence="7">JCM 19125</strain>
    </source>
</reference>
<dbReference type="GO" id="GO:0005524">
    <property type="term" value="F:ATP binding"/>
    <property type="evidence" value="ECO:0007669"/>
    <property type="project" value="UniProtKB-KW"/>
</dbReference>
<dbReference type="InterPro" id="IPR050095">
    <property type="entry name" value="ECF_ABC_transporter_ATP-bd"/>
</dbReference>
<keyword evidence="2" id="KW-0813">Transport</keyword>
<dbReference type="CDD" id="cd03225">
    <property type="entry name" value="ABC_cobalt_CbiO_domain1"/>
    <property type="match status" value="1"/>
</dbReference>
<proteinExistence type="inferred from homology"/>
<keyword evidence="3" id="KW-0547">Nucleotide-binding</keyword>
<dbReference type="PROSITE" id="PS00211">
    <property type="entry name" value="ABC_TRANSPORTER_1"/>
    <property type="match status" value="1"/>
</dbReference>
<dbReference type="SMART" id="SM00382">
    <property type="entry name" value="AAA"/>
    <property type="match status" value="2"/>
</dbReference>
<evidence type="ECO:0000313" key="7">
    <source>
        <dbReference type="Proteomes" id="UP001501521"/>
    </source>
</evidence>
<dbReference type="InterPro" id="IPR017871">
    <property type="entry name" value="ABC_transporter-like_CS"/>
</dbReference>
<evidence type="ECO:0000259" key="5">
    <source>
        <dbReference type="PROSITE" id="PS50893"/>
    </source>
</evidence>
<dbReference type="Pfam" id="PF00005">
    <property type="entry name" value="ABC_tran"/>
    <property type="match status" value="2"/>
</dbReference>
<accession>A0ABP9F5U0</accession>